<dbReference type="Pfam" id="PF09335">
    <property type="entry name" value="VTT_dom"/>
    <property type="match status" value="1"/>
</dbReference>
<evidence type="ECO:0000256" key="1">
    <source>
        <dbReference type="ARBA" id="ARBA00010792"/>
    </source>
</evidence>
<gene>
    <name evidence="4" type="ORF">ACFSUC_19140</name>
</gene>
<keyword evidence="2" id="KW-0812">Transmembrane</keyword>
<dbReference type="InterPro" id="IPR051311">
    <property type="entry name" value="DedA_domain"/>
</dbReference>
<feature type="domain" description="VTT" evidence="3">
    <location>
        <begin position="26"/>
        <end position="152"/>
    </location>
</feature>
<dbReference type="PANTHER" id="PTHR42709">
    <property type="entry name" value="ALKALINE PHOSPHATASE LIKE PROTEIN"/>
    <property type="match status" value="1"/>
</dbReference>
<evidence type="ECO:0000256" key="2">
    <source>
        <dbReference type="SAM" id="Phobius"/>
    </source>
</evidence>
<keyword evidence="5" id="KW-1185">Reference proteome</keyword>
<feature type="transmembrane region" description="Helical" evidence="2">
    <location>
        <begin position="165"/>
        <end position="186"/>
    </location>
</feature>
<feature type="transmembrane region" description="Helical" evidence="2">
    <location>
        <begin position="44"/>
        <end position="67"/>
    </location>
</feature>
<evidence type="ECO:0000313" key="5">
    <source>
        <dbReference type="Proteomes" id="UP001597497"/>
    </source>
</evidence>
<dbReference type="Proteomes" id="UP001597497">
    <property type="component" value="Unassembled WGS sequence"/>
</dbReference>
<dbReference type="EMBL" id="JBHUMM010000045">
    <property type="protein sequence ID" value="MFD2673670.1"/>
    <property type="molecule type" value="Genomic_DNA"/>
</dbReference>
<keyword evidence="2" id="KW-0472">Membrane</keyword>
<evidence type="ECO:0000313" key="4">
    <source>
        <dbReference type="EMBL" id="MFD2673670.1"/>
    </source>
</evidence>
<evidence type="ECO:0000259" key="3">
    <source>
        <dbReference type="Pfam" id="PF09335"/>
    </source>
</evidence>
<protein>
    <submittedName>
        <fullName evidence="4">DedA family protein</fullName>
    </submittedName>
</protein>
<feature type="transmembrane region" description="Helical" evidence="2">
    <location>
        <begin position="12"/>
        <end position="32"/>
    </location>
</feature>
<sequence length="213" mass="24598">MENWFEEYGYLILFVGLFLEFVFLPFPGELVMGYSGVMSYRGDLNYFVCILLAGLGTSMGMTITYFIGRAVGYPFFEKYGAKFFMGPKQRKKVQKWFNRYGNKLLFISYFLPGIRHFTGYFGGIMSLEFRSFIIYVWSGAFTWVVTYVSLGYLIGPKWERISELITRYALILTWTGGLIAAIYLGVKIWKARAAQRAGQQEETPQRSLDQGQD</sequence>
<reference evidence="5" key="1">
    <citation type="journal article" date="2019" name="Int. J. Syst. Evol. Microbiol.">
        <title>The Global Catalogue of Microorganisms (GCM) 10K type strain sequencing project: providing services to taxonomists for standard genome sequencing and annotation.</title>
        <authorList>
            <consortium name="The Broad Institute Genomics Platform"/>
            <consortium name="The Broad Institute Genome Sequencing Center for Infectious Disease"/>
            <person name="Wu L."/>
            <person name="Ma J."/>
        </authorList>
    </citation>
    <scope>NUCLEOTIDE SEQUENCE [LARGE SCALE GENOMIC DNA]</scope>
    <source>
        <strain evidence="5">KCTC 33676</strain>
    </source>
</reference>
<name>A0ABW5RFX5_9BACL</name>
<feature type="transmembrane region" description="Helical" evidence="2">
    <location>
        <begin position="104"/>
        <end position="125"/>
    </location>
</feature>
<feature type="transmembrane region" description="Helical" evidence="2">
    <location>
        <begin position="132"/>
        <end position="153"/>
    </location>
</feature>
<proteinExistence type="inferred from homology"/>
<comment type="similarity">
    <text evidence="1">Belongs to the DedA family.</text>
</comment>
<keyword evidence="2" id="KW-1133">Transmembrane helix</keyword>
<dbReference type="RefSeq" id="WP_379931283.1">
    <property type="nucleotide sequence ID" value="NZ_JBHUMM010000045.1"/>
</dbReference>
<accession>A0ABW5RFX5</accession>
<comment type="caution">
    <text evidence="4">The sequence shown here is derived from an EMBL/GenBank/DDBJ whole genome shotgun (WGS) entry which is preliminary data.</text>
</comment>
<organism evidence="4 5">
    <name type="scientific">Marinicrinis sediminis</name>
    <dbReference type="NCBI Taxonomy" id="1652465"/>
    <lineage>
        <taxon>Bacteria</taxon>
        <taxon>Bacillati</taxon>
        <taxon>Bacillota</taxon>
        <taxon>Bacilli</taxon>
        <taxon>Bacillales</taxon>
        <taxon>Paenibacillaceae</taxon>
    </lineage>
</organism>
<dbReference type="InterPro" id="IPR032816">
    <property type="entry name" value="VTT_dom"/>
</dbReference>
<dbReference type="PANTHER" id="PTHR42709:SF9">
    <property type="entry name" value="ALKALINE PHOSPHATASE LIKE PROTEIN"/>
    <property type="match status" value="1"/>
</dbReference>